<dbReference type="RefSeq" id="WP_252932118.1">
    <property type="nucleotide sequence ID" value="NZ_JAEUWV010000024.1"/>
</dbReference>
<proteinExistence type="predicted"/>
<feature type="chain" id="PRO_5043991934" evidence="1">
    <location>
        <begin position="19"/>
        <end position="186"/>
    </location>
</feature>
<reference evidence="3 4" key="1">
    <citation type="submission" date="2021-01" db="EMBL/GenBank/DDBJ databases">
        <title>Identification and Characterization of Corynebacterium sp.</title>
        <authorList>
            <person name="Luo Q."/>
            <person name="Qu P."/>
            <person name="Chen Q."/>
        </authorList>
    </citation>
    <scope>NUCLEOTIDE SEQUENCE [LARGE SCALE GENOMIC DNA]</scope>
    <source>
        <strain evidence="3 4">MC-18</strain>
    </source>
</reference>
<feature type="domain" description="DUF2020" evidence="2">
    <location>
        <begin position="42"/>
        <end position="186"/>
    </location>
</feature>
<accession>A0AAW5HZW3</accession>
<dbReference type="SUPFAM" id="SSF55724">
    <property type="entry name" value="Mog1p/PsbP-like"/>
    <property type="match status" value="1"/>
</dbReference>
<dbReference type="Pfam" id="PF09449">
    <property type="entry name" value="DUF2020"/>
    <property type="match status" value="1"/>
</dbReference>
<sequence>MRLRVPTLAAVTALSVLAGCAAPEPDHAPAGEGDVEKQEAALPLDALPATDRNAWQPCPYLDTDWVADANGQRVTGVGIDARFDPPACQFWSYPPEPQLTVIVRHMDSPEDAMAVVDWATPIDYTEPANQPAGWNGGRHGGGAVPNRIGAAYSVAKGKTAVTVFTNQDESIKAQLVAEETIKNLQL</sequence>
<dbReference type="AlphaFoldDB" id="A0AAW5HZW3"/>
<organism evidence="3 4">
    <name type="scientific">Corynebacterium lipophilum</name>
    <dbReference type="NCBI Taxonomy" id="2804918"/>
    <lineage>
        <taxon>Bacteria</taxon>
        <taxon>Bacillati</taxon>
        <taxon>Actinomycetota</taxon>
        <taxon>Actinomycetes</taxon>
        <taxon>Mycobacteriales</taxon>
        <taxon>Corynebacteriaceae</taxon>
        <taxon>Corynebacterium</taxon>
    </lineage>
</organism>
<evidence type="ECO:0000313" key="4">
    <source>
        <dbReference type="Proteomes" id="UP001205920"/>
    </source>
</evidence>
<feature type="signal peptide" evidence="1">
    <location>
        <begin position="1"/>
        <end position="18"/>
    </location>
</feature>
<keyword evidence="4" id="KW-1185">Reference proteome</keyword>
<dbReference type="Gene3D" id="3.40.1000.10">
    <property type="entry name" value="Mog1/PsbP, alpha/beta/alpha sandwich"/>
    <property type="match status" value="1"/>
</dbReference>
<dbReference type="EMBL" id="JAEUWV010000024">
    <property type="protein sequence ID" value="MCO6395371.1"/>
    <property type="molecule type" value="Genomic_DNA"/>
</dbReference>
<dbReference type="PROSITE" id="PS51257">
    <property type="entry name" value="PROKAR_LIPOPROTEIN"/>
    <property type="match status" value="1"/>
</dbReference>
<evidence type="ECO:0000256" key="1">
    <source>
        <dbReference type="SAM" id="SignalP"/>
    </source>
</evidence>
<dbReference type="InterPro" id="IPR016123">
    <property type="entry name" value="Mog1/PsbP_a/b/a-sand"/>
</dbReference>
<dbReference type="InterPro" id="IPR018567">
    <property type="entry name" value="DUF2020"/>
</dbReference>
<gene>
    <name evidence="3" type="ORF">JMN37_10395</name>
</gene>
<evidence type="ECO:0000313" key="3">
    <source>
        <dbReference type="EMBL" id="MCO6395371.1"/>
    </source>
</evidence>
<comment type="caution">
    <text evidence="3">The sequence shown here is derived from an EMBL/GenBank/DDBJ whole genome shotgun (WGS) entry which is preliminary data.</text>
</comment>
<keyword evidence="1" id="KW-0732">Signal</keyword>
<evidence type="ECO:0000259" key="2">
    <source>
        <dbReference type="Pfam" id="PF09449"/>
    </source>
</evidence>
<name>A0AAW5HZW3_9CORY</name>
<protein>
    <submittedName>
        <fullName evidence="3">DUF2020 domain-containing protein</fullName>
    </submittedName>
</protein>
<dbReference type="Proteomes" id="UP001205920">
    <property type="component" value="Unassembled WGS sequence"/>
</dbReference>